<keyword evidence="3" id="KW-1185">Reference proteome</keyword>
<organism evidence="2 3">
    <name type="scientific">Halogranum gelatinilyticum</name>
    <dbReference type="NCBI Taxonomy" id="660521"/>
    <lineage>
        <taxon>Archaea</taxon>
        <taxon>Methanobacteriati</taxon>
        <taxon>Methanobacteriota</taxon>
        <taxon>Stenosarchaea group</taxon>
        <taxon>Halobacteria</taxon>
        <taxon>Halobacteriales</taxon>
        <taxon>Haloferacaceae</taxon>
    </lineage>
</organism>
<evidence type="ECO:0000256" key="1">
    <source>
        <dbReference type="SAM" id="MobiDB-lite"/>
    </source>
</evidence>
<feature type="region of interest" description="Disordered" evidence="1">
    <location>
        <begin position="167"/>
        <end position="188"/>
    </location>
</feature>
<name>A0A1G9T2T2_9EURY</name>
<gene>
    <name evidence="2" type="ORF">SAMN04487949_1595</name>
</gene>
<dbReference type="OrthoDB" id="225642at2157"/>
<sequence length="188" mass="20217">MSTSNNQSVGQQLLDVPLPRMVEELAMGIAKAQNALDENSVETAVELAEETIDVYPAITRVITDDGVEFNQPDPIEMSLLHVGLTPTFYQFSEATIEVSMDIKTKLETETSFGVETEHSVNWGVYSGSVQADFEHNRKFGKTVEGTSKMKTTLVPVTPPELMVPEIETVDNRTPPQNGGGGGGGGGSS</sequence>
<dbReference type="Proteomes" id="UP000199451">
    <property type="component" value="Unassembled WGS sequence"/>
</dbReference>
<feature type="compositionally biased region" description="Gly residues" evidence="1">
    <location>
        <begin position="177"/>
        <end position="188"/>
    </location>
</feature>
<dbReference type="AlphaFoldDB" id="A0A1G9T2T2"/>
<protein>
    <submittedName>
        <fullName evidence="2">Uncharacterized protein</fullName>
    </submittedName>
</protein>
<dbReference type="STRING" id="660521.SAMN04487949_1595"/>
<reference evidence="3" key="1">
    <citation type="submission" date="2016-10" db="EMBL/GenBank/DDBJ databases">
        <authorList>
            <person name="Varghese N."/>
            <person name="Submissions S."/>
        </authorList>
    </citation>
    <scope>NUCLEOTIDE SEQUENCE [LARGE SCALE GENOMIC DNA]</scope>
    <source>
        <strain evidence="3">CGMCC 1.10119</strain>
    </source>
</reference>
<evidence type="ECO:0000313" key="2">
    <source>
        <dbReference type="EMBL" id="SDM41960.1"/>
    </source>
</evidence>
<proteinExistence type="predicted"/>
<dbReference type="RefSeq" id="WP_211603183.1">
    <property type="nucleotide sequence ID" value="NZ_FNHL01000002.1"/>
</dbReference>
<evidence type="ECO:0000313" key="3">
    <source>
        <dbReference type="Proteomes" id="UP000199451"/>
    </source>
</evidence>
<dbReference type="EMBL" id="FNHL01000002">
    <property type="protein sequence ID" value="SDM41960.1"/>
    <property type="molecule type" value="Genomic_DNA"/>
</dbReference>
<accession>A0A1G9T2T2</accession>